<sequence length="77" mass="8648">MTNEEDASFVLLQILSKPHLQPLKILGDRVLLLLSHCSSAAPWLAHRIDIGSAHALWIDWCGFVLFLQCTKPNKRIG</sequence>
<dbReference type="Proteomes" id="UP001062846">
    <property type="component" value="Chromosome 4"/>
</dbReference>
<reference evidence="1" key="1">
    <citation type="submission" date="2022-02" db="EMBL/GenBank/DDBJ databases">
        <title>Plant Genome Project.</title>
        <authorList>
            <person name="Zhang R.-G."/>
        </authorList>
    </citation>
    <scope>NUCLEOTIDE SEQUENCE</scope>
    <source>
        <strain evidence="1">AT1</strain>
    </source>
</reference>
<evidence type="ECO:0000313" key="2">
    <source>
        <dbReference type="Proteomes" id="UP001062846"/>
    </source>
</evidence>
<keyword evidence="2" id="KW-1185">Reference proteome</keyword>
<protein>
    <submittedName>
        <fullName evidence="1">Uncharacterized protein</fullName>
    </submittedName>
</protein>
<dbReference type="EMBL" id="CM046391">
    <property type="protein sequence ID" value="KAI8561901.1"/>
    <property type="molecule type" value="Genomic_DNA"/>
</dbReference>
<proteinExistence type="predicted"/>
<accession>A0ACC0P9R3</accession>
<evidence type="ECO:0000313" key="1">
    <source>
        <dbReference type="EMBL" id="KAI8561901.1"/>
    </source>
</evidence>
<organism evidence="1 2">
    <name type="scientific">Rhododendron molle</name>
    <name type="common">Chinese azalea</name>
    <name type="synonym">Azalea mollis</name>
    <dbReference type="NCBI Taxonomy" id="49168"/>
    <lineage>
        <taxon>Eukaryota</taxon>
        <taxon>Viridiplantae</taxon>
        <taxon>Streptophyta</taxon>
        <taxon>Embryophyta</taxon>
        <taxon>Tracheophyta</taxon>
        <taxon>Spermatophyta</taxon>
        <taxon>Magnoliopsida</taxon>
        <taxon>eudicotyledons</taxon>
        <taxon>Gunneridae</taxon>
        <taxon>Pentapetalae</taxon>
        <taxon>asterids</taxon>
        <taxon>Ericales</taxon>
        <taxon>Ericaceae</taxon>
        <taxon>Ericoideae</taxon>
        <taxon>Rhodoreae</taxon>
        <taxon>Rhododendron</taxon>
    </lineage>
</organism>
<comment type="caution">
    <text evidence="1">The sequence shown here is derived from an EMBL/GenBank/DDBJ whole genome shotgun (WGS) entry which is preliminary data.</text>
</comment>
<name>A0ACC0P9R3_RHOML</name>
<gene>
    <name evidence="1" type="ORF">RHMOL_Rhmol04G0378100</name>
</gene>